<name>A0A2W5SLC9_9CORY</name>
<organism evidence="16 17">
    <name type="scientific">Corynebacterium kroppenstedtii</name>
    <dbReference type="NCBI Taxonomy" id="161879"/>
    <lineage>
        <taxon>Bacteria</taxon>
        <taxon>Bacillati</taxon>
        <taxon>Actinomycetota</taxon>
        <taxon>Actinomycetes</taxon>
        <taxon>Mycobacteriales</taxon>
        <taxon>Corynebacteriaceae</taxon>
        <taxon>Corynebacterium</taxon>
    </lineage>
</organism>
<dbReference type="EMBL" id="QFRA01000024">
    <property type="protein sequence ID" value="PZR03979.1"/>
    <property type="molecule type" value="Genomic_DNA"/>
</dbReference>
<dbReference type="InterPro" id="IPR028055">
    <property type="entry name" value="YidC/Oxa/ALB_C"/>
</dbReference>
<feature type="region of interest" description="Disordered" evidence="13">
    <location>
        <begin position="340"/>
        <end position="447"/>
    </location>
</feature>
<dbReference type="Pfam" id="PF02096">
    <property type="entry name" value="60KD_IMP"/>
    <property type="match status" value="1"/>
</dbReference>
<comment type="function">
    <text evidence="7">Required for the insertion and/or proper folding and/or complex formation of integral membrane proteins into the membrane. Involved in integration of membrane proteins that insert both dependently and independently of the Sec translocase complex, as well as at least some lipoproteins. Aids folding of multispanning membrane proteins.</text>
</comment>
<evidence type="ECO:0000256" key="10">
    <source>
        <dbReference type="ARBA" id="ARBA00033245"/>
    </source>
</evidence>
<dbReference type="GO" id="GO:0051205">
    <property type="term" value="P:protein insertion into membrane"/>
    <property type="evidence" value="ECO:0007669"/>
    <property type="project" value="TreeGrafter"/>
</dbReference>
<reference evidence="16 17" key="1">
    <citation type="submission" date="2017-08" db="EMBL/GenBank/DDBJ databases">
        <title>Infants hospitalized years apart are colonized by the same room-sourced microbial strains.</title>
        <authorList>
            <person name="Brooks B."/>
            <person name="Olm M.R."/>
            <person name="Firek B.A."/>
            <person name="Baker R."/>
            <person name="Thomas B.C."/>
            <person name="Morowitz M.J."/>
            <person name="Banfield J.F."/>
        </authorList>
    </citation>
    <scope>NUCLEOTIDE SEQUENCE [LARGE SCALE GENOMIC DNA]</scope>
    <source>
        <strain evidence="16">S2_003_000_R1_3</strain>
    </source>
</reference>
<dbReference type="RefSeq" id="WP_303735262.1">
    <property type="nucleotide sequence ID" value="NZ_CAKZHK010000004.1"/>
</dbReference>
<feature type="compositionally biased region" description="Basic and acidic residues" evidence="13">
    <location>
        <begin position="290"/>
        <end position="300"/>
    </location>
</feature>
<evidence type="ECO:0000256" key="5">
    <source>
        <dbReference type="ARBA" id="ARBA00022989"/>
    </source>
</evidence>
<comment type="subunit">
    <text evidence="8">Interacts with the Sec translocase complex via SecD. Specifically interacts with transmembrane segments of nascent integral membrane proteins during membrane integration.</text>
</comment>
<dbReference type="Proteomes" id="UP000249432">
    <property type="component" value="Unassembled WGS sequence"/>
</dbReference>
<evidence type="ECO:0000256" key="13">
    <source>
        <dbReference type="SAM" id="MobiDB-lite"/>
    </source>
</evidence>
<feature type="transmembrane region" description="Helical" evidence="14">
    <location>
        <begin position="102"/>
        <end position="123"/>
    </location>
</feature>
<evidence type="ECO:0000256" key="14">
    <source>
        <dbReference type="SAM" id="Phobius"/>
    </source>
</evidence>
<dbReference type="PANTHER" id="PTHR12428">
    <property type="entry name" value="OXA1"/>
    <property type="match status" value="1"/>
</dbReference>
<dbReference type="NCBIfam" id="TIGR03592">
    <property type="entry name" value="yidC_oxa1_cterm"/>
    <property type="match status" value="1"/>
</dbReference>
<feature type="region of interest" description="Disordered" evidence="13">
    <location>
        <begin position="290"/>
        <end position="311"/>
    </location>
</feature>
<evidence type="ECO:0000256" key="4">
    <source>
        <dbReference type="ARBA" id="ARBA00022692"/>
    </source>
</evidence>
<feature type="compositionally biased region" description="Basic and acidic residues" evidence="13">
    <location>
        <begin position="340"/>
        <end position="369"/>
    </location>
</feature>
<protein>
    <recommendedName>
        <fullName evidence="3">Membrane protein insertase YidC</fullName>
    </recommendedName>
    <alternativeName>
        <fullName evidence="11">Foldase YidC</fullName>
    </alternativeName>
    <alternativeName>
        <fullName evidence="10">Membrane integrase YidC</fullName>
    </alternativeName>
    <alternativeName>
        <fullName evidence="9">Membrane protein YidC</fullName>
    </alternativeName>
</protein>
<dbReference type="GO" id="GO:0032977">
    <property type="term" value="F:membrane insertase activity"/>
    <property type="evidence" value="ECO:0007669"/>
    <property type="project" value="InterPro"/>
</dbReference>
<dbReference type="InterPro" id="IPR001708">
    <property type="entry name" value="YidC/ALB3/OXA1/COX18"/>
</dbReference>
<feature type="compositionally biased region" description="Low complexity" evidence="13">
    <location>
        <begin position="370"/>
        <end position="380"/>
    </location>
</feature>
<evidence type="ECO:0000256" key="9">
    <source>
        <dbReference type="ARBA" id="ARBA00031538"/>
    </source>
</evidence>
<evidence type="ECO:0000256" key="1">
    <source>
        <dbReference type="ARBA" id="ARBA00004141"/>
    </source>
</evidence>
<dbReference type="PANTHER" id="PTHR12428:SF65">
    <property type="entry name" value="CYTOCHROME C OXIDASE ASSEMBLY PROTEIN COX18, MITOCHONDRIAL"/>
    <property type="match status" value="1"/>
</dbReference>
<accession>A0A2W5SLC9</accession>
<dbReference type="GO" id="GO:0016020">
    <property type="term" value="C:membrane"/>
    <property type="evidence" value="ECO:0007669"/>
    <property type="project" value="UniProtKB-SubCell"/>
</dbReference>
<feature type="compositionally biased region" description="Basic and acidic residues" evidence="13">
    <location>
        <begin position="386"/>
        <end position="408"/>
    </location>
</feature>
<evidence type="ECO:0000256" key="11">
    <source>
        <dbReference type="ARBA" id="ARBA00033342"/>
    </source>
</evidence>
<comment type="caution">
    <text evidence="16">The sequence shown here is derived from an EMBL/GenBank/DDBJ whole genome shotgun (WGS) entry which is preliminary data.</text>
</comment>
<keyword evidence="5 14" id="KW-1133">Transmembrane helix</keyword>
<feature type="compositionally biased region" description="Basic residues" evidence="13">
    <location>
        <begin position="301"/>
        <end position="311"/>
    </location>
</feature>
<keyword evidence="6 14" id="KW-0472">Membrane</keyword>
<evidence type="ECO:0000256" key="3">
    <source>
        <dbReference type="ARBA" id="ARBA00015325"/>
    </source>
</evidence>
<feature type="transmembrane region" description="Helical" evidence="14">
    <location>
        <begin position="226"/>
        <end position="256"/>
    </location>
</feature>
<comment type="subcellular location">
    <subcellularLocation>
        <location evidence="1 12">Membrane</location>
        <topology evidence="1 12">Multi-pass membrane protein</topology>
    </subcellularLocation>
</comment>
<feature type="transmembrane region" description="Helical" evidence="14">
    <location>
        <begin position="32"/>
        <end position="55"/>
    </location>
</feature>
<keyword evidence="4 12" id="KW-0812">Transmembrane</keyword>
<dbReference type="AlphaFoldDB" id="A0A2W5SLC9"/>
<evidence type="ECO:0000256" key="6">
    <source>
        <dbReference type="ARBA" id="ARBA00023136"/>
    </source>
</evidence>
<evidence type="ECO:0000259" key="15">
    <source>
        <dbReference type="Pfam" id="PF02096"/>
    </source>
</evidence>
<evidence type="ECO:0000256" key="8">
    <source>
        <dbReference type="ARBA" id="ARBA00026028"/>
    </source>
</evidence>
<evidence type="ECO:0000313" key="16">
    <source>
        <dbReference type="EMBL" id="PZR03979.1"/>
    </source>
</evidence>
<evidence type="ECO:0000256" key="7">
    <source>
        <dbReference type="ARBA" id="ARBA00025034"/>
    </source>
</evidence>
<feature type="transmembrane region" description="Helical" evidence="14">
    <location>
        <begin position="183"/>
        <end position="205"/>
    </location>
</feature>
<feature type="compositionally biased region" description="Basic residues" evidence="13">
    <location>
        <begin position="428"/>
        <end position="437"/>
    </location>
</feature>
<feature type="domain" description="Membrane insertase YidC/Oxa/ALB C-terminal" evidence="15">
    <location>
        <begin position="32"/>
        <end position="270"/>
    </location>
</feature>
<gene>
    <name evidence="16" type="ORF">DI525_08315</name>
</gene>
<evidence type="ECO:0000256" key="12">
    <source>
        <dbReference type="RuleBase" id="RU003945"/>
    </source>
</evidence>
<proteinExistence type="inferred from homology"/>
<evidence type="ECO:0000256" key="2">
    <source>
        <dbReference type="ARBA" id="ARBA00010527"/>
    </source>
</evidence>
<sequence length="447" mass="51027">MIYSLFAYPVSGVIKLWHVLLTALGADPISSWIASLFLLVMTVRLILLPFAYAQYKSTRIQVNLRPVINQIREEYKDKPGTAARKERIAKEQKARKDAGYRLSAGCLPVFIQLPFFLGLYRVLIHMARPKGGLGAAQHEPIGFLTSQDVGQFLQAKAFGVPLPAYAAMASSRLQEMGTDKSTIYTLAVPLVLIASAFTTINMSYSTYRSYRQLEHDNPIAVRMQKIIIPMAVMGSASSLLFGLTSPVPVAILFYWVGNNLWTMSQNILLYRTIDKRFPYTQEFREHYARTKAEHDEEKHAKKEKKRTLKRNNWRRRGRGLIRPWRIPALWLEGHREKKAYKQEKKQAKLDKKQEKRGKRAADREADRQARQAAAAAAARANRPQIKRIETGRHALKETLETPELDEKRKKIIAVQTHGAMVPQQIAHTAKKPKKRRGPSYSGWGLRE</sequence>
<evidence type="ECO:0000313" key="17">
    <source>
        <dbReference type="Proteomes" id="UP000249432"/>
    </source>
</evidence>
<feature type="transmembrane region" description="Helical" evidence="14">
    <location>
        <begin position="5"/>
        <end position="26"/>
    </location>
</feature>
<comment type="similarity">
    <text evidence="2">Belongs to the OXA1/ALB3/YidC family. Type 1 subfamily.</text>
</comment>
<dbReference type="NCBIfam" id="NF001300">
    <property type="entry name" value="PRK00247.1"/>
    <property type="match status" value="1"/>
</dbReference>